<organism evidence="1 2">
    <name type="scientific">Pedobacter panaciterrae</name>
    <dbReference type="NCBI Taxonomy" id="363849"/>
    <lineage>
        <taxon>Bacteria</taxon>
        <taxon>Pseudomonadati</taxon>
        <taxon>Bacteroidota</taxon>
        <taxon>Sphingobacteriia</taxon>
        <taxon>Sphingobacteriales</taxon>
        <taxon>Sphingobacteriaceae</taxon>
        <taxon>Pedobacter</taxon>
    </lineage>
</organism>
<reference evidence="1 2" key="1">
    <citation type="submission" date="2024-03" db="EMBL/GenBank/DDBJ databases">
        <title>Sequence of Lycoming College Course Isolates.</title>
        <authorList>
            <person name="Plotts O."/>
            <person name="Newman J."/>
        </authorList>
    </citation>
    <scope>NUCLEOTIDE SEQUENCE [LARGE SCALE GENOMIC DNA]</scope>
    <source>
        <strain evidence="1 2">CJB-3</strain>
    </source>
</reference>
<evidence type="ECO:0000313" key="2">
    <source>
        <dbReference type="Proteomes" id="UP001378956"/>
    </source>
</evidence>
<dbReference type="Proteomes" id="UP001378956">
    <property type="component" value="Unassembled WGS sequence"/>
</dbReference>
<dbReference type="EMBL" id="JBBEUB010000009">
    <property type="protein sequence ID" value="MEJ2905072.1"/>
    <property type="molecule type" value="Genomic_DNA"/>
</dbReference>
<proteinExistence type="predicted"/>
<keyword evidence="2" id="KW-1185">Reference proteome</keyword>
<sequence>MALSFFDKWGEDSFNTGSTVRSDTLHESVNLDWSVFLKDAHSLLTKEKALDEVFTGYYNVVITLQDNEARQRLYLYYRCL</sequence>
<comment type="caution">
    <text evidence="1">The sequence shown here is derived from an EMBL/GenBank/DDBJ whole genome shotgun (WGS) entry which is preliminary data.</text>
</comment>
<protein>
    <submittedName>
        <fullName evidence="1">Uncharacterized protein</fullName>
    </submittedName>
</protein>
<accession>A0ABU8NUC3</accession>
<evidence type="ECO:0000313" key="1">
    <source>
        <dbReference type="EMBL" id="MEJ2905072.1"/>
    </source>
</evidence>
<dbReference type="RefSeq" id="WP_337717567.1">
    <property type="nucleotide sequence ID" value="NZ_JBBEUB010000009.1"/>
</dbReference>
<name>A0ABU8NUC3_9SPHI</name>
<gene>
    <name evidence="1" type="ORF">WAE58_21685</name>
</gene>